<sequence length="128" mass="15228">MDYQRMYGIDMYNSKNRNITIATNKIKKYFLDVYQFPNKNALEKKLNERKEGQLRFNLNSEQKLSLLKVGRKNRTVFSIGEEQLVNIRVFDIEFSLDVEGPYPPLLRRPPYPESWETGKYIEKISIKS</sequence>
<dbReference type="AlphaFoldDB" id="A0A9Q3BE24"/>
<accession>A0A9Q3BE24</accession>
<comment type="caution">
    <text evidence="1">The sequence shown here is derived from an EMBL/GenBank/DDBJ whole genome shotgun (WGS) entry which is preliminary data.</text>
</comment>
<evidence type="ECO:0000313" key="2">
    <source>
        <dbReference type="Proteomes" id="UP000765509"/>
    </source>
</evidence>
<proteinExistence type="predicted"/>
<gene>
    <name evidence="1" type="ORF">O181_003233</name>
</gene>
<organism evidence="1 2">
    <name type="scientific">Austropuccinia psidii MF-1</name>
    <dbReference type="NCBI Taxonomy" id="1389203"/>
    <lineage>
        <taxon>Eukaryota</taxon>
        <taxon>Fungi</taxon>
        <taxon>Dikarya</taxon>
        <taxon>Basidiomycota</taxon>
        <taxon>Pucciniomycotina</taxon>
        <taxon>Pucciniomycetes</taxon>
        <taxon>Pucciniales</taxon>
        <taxon>Sphaerophragmiaceae</taxon>
        <taxon>Austropuccinia</taxon>
    </lineage>
</organism>
<name>A0A9Q3BE24_9BASI</name>
<dbReference type="EMBL" id="AVOT02000572">
    <property type="protein sequence ID" value="MBW0463518.1"/>
    <property type="molecule type" value="Genomic_DNA"/>
</dbReference>
<evidence type="ECO:0000313" key="1">
    <source>
        <dbReference type="EMBL" id="MBW0463518.1"/>
    </source>
</evidence>
<dbReference type="Proteomes" id="UP000765509">
    <property type="component" value="Unassembled WGS sequence"/>
</dbReference>
<reference evidence="1" key="1">
    <citation type="submission" date="2021-03" db="EMBL/GenBank/DDBJ databases">
        <title>Draft genome sequence of rust myrtle Austropuccinia psidii MF-1, a brazilian biotype.</title>
        <authorList>
            <person name="Quecine M.C."/>
            <person name="Pachon D.M.R."/>
            <person name="Bonatelli M.L."/>
            <person name="Correr F.H."/>
            <person name="Franceschini L.M."/>
            <person name="Leite T.F."/>
            <person name="Margarido G.R.A."/>
            <person name="Almeida C.A."/>
            <person name="Ferrarezi J.A."/>
            <person name="Labate C.A."/>
        </authorList>
    </citation>
    <scope>NUCLEOTIDE SEQUENCE</scope>
    <source>
        <strain evidence="1">MF-1</strain>
    </source>
</reference>
<protein>
    <submittedName>
        <fullName evidence="1">Uncharacterized protein</fullName>
    </submittedName>
</protein>
<keyword evidence="2" id="KW-1185">Reference proteome</keyword>